<accession>A0A2V3W141</accession>
<dbReference type="AlphaFoldDB" id="A0A2V3W141"/>
<reference evidence="9 10" key="1">
    <citation type="submission" date="2018-05" db="EMBL/GenBank/DDBJ databases">
        <title>Genomic Encyclopedia of Type Strains, Phase IV (KMG-IV): sequencing the most valuable type-strain genomes for metagenomic binning, comparative biology and taxonomic classification.</title>
        <authorList>
            <person name="Goeker M."/>
        </authorList>
    </citation>
    <scope>NUCLEOTIDE SEQUENCE [LARGE SCALE GENOMIC DNA]</scope>
    <source>
        <strain evidence="9 10">DSM 28556</strain>
    </source>
</reference>
<proteinExistence type="predicted"/>
<feature type="transmembrane region" description="Helical" evidence="7">
    <location>
        <begin position="101"/>
        <end position="120"/>
    </location>
</feature>
<comment type="caution">
    <text evidence="9">The sequence shown here is derived from an EMBL/GenBank/DDBJ whole genome shotgun (WGS) entry which is preliminary data.</text>
</comment>
<feature type="transmembrane region" description="Helical" evidence="7">
    <location>
        <begin position="6"/>
        <end position="39"/>
    </location>
</feature>
<protein>
    <submittedName>
        <fullName evidence="9">Tripartite ATP-independent transporter DctM subunit</fullName>
    </submittedName>
</protein>
<evidence type="ECO:0000256" key="3">
    <source>
        <dbReference type="ARBA" id="ARBA00022519"/>
    </source>
</evidence>
<dbReference type="RefSeq" id="WP_110394852.1">
    <property type="nucleotide sequence ID" value="NZ_JBHUHB010000001.1"/>
</dbReference>
<keyword evidence="10" id="KW-1185">Reference proteome</keyword>
<feature type="transmembrane region" description="Helical" evidence="7">
    <location>
        <begin position="222"/>
        <end position="244"/>
    </location>
</feature>
<feature type="transmembrane region" description="Helical" evidence="7">
    <location>
        <begin position="322"/>
        <end position="352"/>
    </location>
</feature>
<feature type="transmembrane region" description="Helical" evidence="7">
    <location>
        <begin position="250"/>
        <end position="268"/>
    </location>
</feature>
<comment type="subcellular location">
    <subcellularLocation>
        <location evidence="1">Cell inner membrane</location>
        <topology evidence="1">Multi-pass membrane protein</topology>
    </subcellularLocation>
</comment>
<evidence type="ECO:0000256" key="1">
    <source>
        <dbReference type="ARBA" id="ARBA00004429"/>
    </source>
</evidence>
<feature type="transmembrane region" description="Helical" evidence="7">
    <location>
        <begin position="60"/>
        <end position="81"/>
    </location>
</feature>
<dbReference type="PANTHER" id="PTHR33362:SF5">
    <property type="entry name" value="C4-DICARBOXYLATE TRAP TRANSPORTER LARGE PERMEASE PROTEIN DCTM"/>
    <property type="match status" value="1"/>
</dbReference>
<feature type="transmembrane region" description="Helical" evidence="7">
    <location>
        <begin position="364"/>
        <end position="384"/>
    </location>
</feature>
<evidence type="ECO:0000256" key="7">
    <source>
        <dbReference type="SAM" id="Phobius"/>
    </source>
</evidence>
<dbReference type="PANTHER" id="PTHR33362">
    <property type="entry name" value="SIALIC ACID TRAP TRANSPORTER PERMEASE PROTEIN SIAT-RELATED"/>
    <property type="match status" value="1"/>
</dbReference>
<evidence type="ECO:0000259" key="8">
    <source>
        <dbReference type="Pfam" id="PF06808"/>
    </source>
</evidence>
<sequence>MSVDIIVVLCFLLLIYLLLVGQYISSIFLSVGLIGIFMLGGMQQLNGFLQSDSFAQVASFSLTTIPLYILMAELIMGTKIVEDLYGLAFRISKGRKGPLGVITIVIGGLLGSVSGSSSATSASMAKITLPELRKRGFSDTFSGAIVAVAGSLSSIIPPSVMIIIYGVAARISIGELFIGSLVPGILMIIVFSIILLLYLKFTGEGKVHEVDIPEDNTPTSRYIIAIFMGALMAISIFGGIFAGIFTPTEAGAVGAFLAFIMALIMKKVNFEYIKTALSETTKITVMTIFIVIGASLFGRFISLSLIPRKIINLLEPLQSTPYLIIIILLIFYFILFMFIDNIAVLLMTVPIVMPITETLDVDPLWFGVMVLVSCTIGLITPPVGTNVFIVGSTTGISIEGIFKITFVFSIITTIVVVGLLIIFPELITWLPSIMSK</sequence>
<feature type="transmembrane region" description="Helical" evidence="7">
    <location>
        <begin position="141"/>
        <end position="165"/>
    </location>
</feature>
<evidence type="ECO:0000256" key="2">
    <source>
        <dbReference type="ARBA" id="ARBA00022475"/>
    </source>
</evidence>
<evidence type="ECO:0000256" key="4">
    <source>
        <dbReference type="ARBA" id="ARBA00022692"/>
    </source>
</evidence>
<dbReference type="GO" id="GO:0005886">
    <property type="term" value="C:plasma membrane"/>
    <property type="evidence" value="ECO:0007669"/>
    <property type="project" value="UniProtKB-SubCell"/>
</dbReference>
<dbReference type="GO" id="GO:0022857">
    <property type="term" value="F:transmembrane transporter activity"/>
    <property type="evidence" value="ECO:0007669"/>
    <property type="project" value="TreeGrafter"/>
</dbReference>
<keyword evidence="3" id="KW-0997">Cell inner membrane</keyword>
<dbReference type="PIRSF" id="PIRSF006066">
    <property type="entry name" value="HI0050"/>
    <property type="match status" value="1"/>
</dbReference>
<keyword evidence="5 7" id="KW-1133">Transmembrane helix</keyword>
<evidence type="ECO:0000256" key="6">
    <source>
        <dbReference type="ARBA" id="ARBA00023136"/>
    </source>
</evidence>
<keyword evidence="2" id="KW-1003">Cell membrane</keyword>
<dbReference type="Proteomes" id="UP000247978">
    <property type="component" value="Unassembled WGS sequence"/>
</dbReference>
<evidence type="ECO:0000313" key="10">
    <source>
        <dbReference type="Proteomes" id="UP000247978"/>
    </source>
</evidence>
<evidence type="ECO:0000313" key="9">
    <source>
        <dbReference type="EMBL" id="PXW88033.1"/>
    </source>
</evidence>
<feature type="domain" description="TRAP C4-dicarboxylate transport system permease DctM subunit" evidence="8">
    <location>
        <begin position="12"/>
        <end position="424"/>
    </location>
</feature>
<dbReference type="OrthoDB" id="9785600at2"/>
<dbReference type="EMBL" id="QJJQ01000004">
    <property type="protein sequence ID" value="PXW88033.1"/>
    <property type="molecule type" value="Genomic_DNA"/>
</dbReference>
<organism evidence="9 10">
    <name type="scientific">Pseudogracilibacillus auburnensis</name>
    <dbReference type="NCBI Taxonomy" id="1494959"/>
    <lineage>
        <taxon>Bacteria</taxon>
        <taxon>Bacillati</taxon>
        <taxon>Bacillota</taxon>
        <taxon>Bacilli</taxon>
        <taxon>Bacillales</taxon>
        <taxon>Bacillaceae</taxon>
        <taxon>Pseudogracilibacillus</taxon>
    </lineage>
</organism>
<dbReference type="InterPro" id="IPR010656">
    <property type="entry name" value="DctM"/>
</dbReference>
<dbReference type="InterPro" id="IPR004681">
    <property type="entry name" value="TRAP_DctM"/>
</dbReference>
<name>A0A2V3W141_9BACI</name>
<gene>
    <name evidence="9" type="ORF">DFR56_104184</name>
</gene>
<feature type="transmembrane region" description="Helical" evidence="7">
    <location>
        <begin position="280"/>
        <end position="302"/>
    </location>
</feature>
<feature type="transmembrane region" description="Helical" evidence="7">
    <location>
        <begin position="177"/>
        <end position="201"/>
    </location>
</feature>
<dbReference type="NCBIfam" id="TIGR00786">
    <property type="entry name" value="dctM"/>
    <property type="match status" value="1"/>
</dbReference>
<keyword evidence="4 7" id="KW-0812">Transmembrane</keyword>
<dbReference type="Pfam" id="PF06808">
    <property type="entry name" value="DctM"/>
    <property type="match status" value="1"/>
</dbReference>
<evidence type="ECO:0000256" key="5">
    <source>
        <dbReference type="ARBA" id="ARBA00022989"/>
    </source>
</evidence>
<feature type="transmembrane region" description="Helical" evidence="7">
    <location>
        <begin position="404"/>
        <end position="430"/>
    </location>
</feature>
<keyword evidence="6 7" id="KW-0472">Membrane</keyword>